<dbReference type="Proteomes" id="UP000751190">
    <property type="component" value="Unassembled WGS sequence"/>
</dbReference>
<evidence type="ECO:0000256" key="1">
    <source>
        <dbReference type="SAM" id="MobiDB-lite"/>
    </source>
</evidence>
<feature type="region of interest" description="Disordered" evidence="1">
    <location>
        <begin position="128"/>
        <end position="170"/>
    </location>
</feature>
<accession>A0A8J5X739</accession>
<organism evidence="2 3">
    <name type="scientific">Diacronema lutheri</name>
    <name type="common">Unicellular marine alga</name>
    <name type="synonym">Monochrysis lutheri</name>
    <dbReference type="NCBI Taxonomy" id="2081491"/>
    <lineage>
        <taxon>Eukaryota</taxon>
        <taxon>Haptista</taxon>
        <taxon>Haptophyta</taxon>
        <taxon>Pavlovophyceae</taxon>
        <taxon>Pavlovales</taxon>
        <taxon>Pavlovaceae</taxon>
        <taxon>Diacronema</taxon>
    </lineage>
</organism>
<keyword evidence="3" id="KW-1185">Reference proteome</keyword>
<comment type="caution">
    <text evidence="2">The sequence shown here is derived from an EMBL/GenBank/DDBJ whole genome shotgun (WGS) entry which is preliminary data.</text>
</comment>
<dbReference type="AlphaFoldDB" id="A0A8J5X739"/>
<feature type="compositionally biased region" description="Low complexity" evidence="1">
    <location>
        <begin position="147"/>
        <end position="156"/>
    </location>
</feature>
<evidence type="ECO:0000313" key="3">
    <source>
        <dbReference type="Proteomes" id="UP000751190"/>
    </source>
</evidence>
<evidence type="ECO:0000313" key="2">
    <source>
        <dbReference type="EMBL" id="KAG8457603.1"/>
    </source>
</evidence>
<sequence length="279" mass="28579">MHNSYEVVESIDGTSWMMPPAEADDDSVADEAIASLALLIQGSGRPRDDADGERATSALSLASSAELIEDATVPPLAPAATVAQTIGAKRAFHRHALRKAALALLGVAMLAAICADADAWRRARSVAAPTARKVGDPAQPRGARSFAPSASAGFDASPPPPPTSSPAEPARPSALAWALMRRHALAPCSVKQLGLSFGLGMLGLAVGVPYVPGLTDNLVVGALAGALPLAADLPCGLPAWQQWAGGGSAAEFERNATSGKDALGELKAWLPAWASWASW</sequence>
<protein>
    <submittedName>
        <fullName evidence="2">Uncharacterized protein</fullName>
    </submittedName>
</protein>
<reference evidence="2" key="1">
    <citation type="submission" date="2021-05" db="EMBL/GenBank/DDBJ databases">
        <title>The genome of the haptophyte Pavlova lutheri (Diacronema luteri, Pavlovales) - a model for lipid biosynthesis in eukaryotic algae.</title>
        <authorList>
            <person name="Hulatt C.J."/>
            <person name="Posewitz M.C."/>
        </authorList>
    </citation>
    <scope>NUCLEOTIDE SEQUENCE</scope>
    <source>
        <strain evidence="2">NIVA-4/92</strain>
    </source>
</reference>
<name>A0A8J5X739_DIALT</name>
<dbReference type="EMBL" id="JAGTXO010000066">
    <property type="protein sequence ID" value="KAG8457603.1"/>
    <property type="molecule type" value="Genomic_DNA"/>
</dbReference>
<proteinExistence type="predicted"/>
<gene>
    <name evidence="2" type="ORF">KFE25_002267</name>
</gene>